<dbReference type="PhylomeDB" id="T1IIB1"/>
<dbReference type="InterPro" id="IPR033923">
    <property type="entry name" value="PAK_BD"/>
</dbReference>
<dbReference type="PANTHER" id="PTHR14222">
    <property type="entry name" value="CONDENSIN"/>
    <property type="match status" value="1"/>
</dbReference>
<dbReference type="InterPro" id="IPR000095">
    <property type="entry name" value="CRIB_dom"/>
</dbReference>
<dbReference type="PROSITE" id="PS50108">
    <property type="entry name" value="CRIB"/>
    <property type="match status" value="1"/>
</dbReference>
<dbReference type="InterPro" id="IPR008271">
    <property type="entry name" value="Ser/Thr_kinase_AS"/>
</dbReference>
<dbReference type="HOGENOM" id="CLU_002301_0_1_1"/>
<evidence type="ECO:0000313" key="18">
    <source>
        <dbReference type="Proteomes" id="UP000014500"/>
    </source>
</evidence>
<feature type="compositionally biased region" description="Basic residues" evidence="14">
    <location>
        <begin position="167"/>
        <end position="186"/>
    </location>
</feature>
<dbReference type="GO" id="GO:0010032">
    <property type="term" value="P:meiotic chromosome condensation"/>
    <property type="evidence" value="ECO:0007669"/>
    <property type="project" value="TreeGrafter"/>
</dbReference>
<dbReference type="EC" id="2.7.11.1" evidence="2"/>
<name>T1IIB1_STRMM</name>
<feature type="domain" description="CRIB" evidence="16">
    <location>
        <begin position="1441"/>
        <end position="1454"/>
    </location>
</feature>
<evidence type="ECO:0000256" key="5">
    <source>
        <dbReference type="ARBA" id="ARBA00022679"/>
    </source>
</evidence>
<evidence type="ECO:0000256" key="12">
    <source>
        <dbReference type="ARBA" id="ARBA00023306"/>
    </source>
</evidence>
<keyword evidence="5" id="KW-0808">Transferase</keyword>
<keyword evidence="11" id="KW-0539">Nucleus</keyword>
<evidence type="ECO:0000313" key="17">
    <source>
        <dbReference type="EnsemblMetazoa" id="SMAR000603-PA"/>
    </source>
</evidence>
<dbReference type="GO" id="GO:0000796">
    <property type="term" value="C:condensin complex"/>
    <property type="evidence" value="ECO:0007669"/>
    <property type="project" value="TreeGrafter"/>
</dbReference>
<evidence type="ECO:0000256" key="14">
    <source>
        <dbReference type="SAM" id="MobiDB-lite"/>
    </source>
</evidence>
<dbReference type="eggNOG" id="KOG0578">
    <property type="taxonomic scope" value="Eukaryota"/>
</dbReference>
<evidence type="ECO:0000256" key="11">
    <source>
        <dbReference type="ARBA" id="ARBA00023242"/>
    </source>
</evidence>
<feature type="compositionally biased region" description="Basic and acidic residues" evidence="14">
    <location>
        <begin position="1258"/>
        <end position="1269"/>
    </location>
</feature>
<evidence type="ECO:0000256" key="6">
    <source>
        <dbReference type="ARBA" id="ARBA00022741"/>
    </source>
</evidence>
<feature type="binding site" evidence="13">
    <location>
        <position position="1660"/>
    </location>
    <ligand>
        <name>ATP</name>
        <dbReference type="ChEBI" id="CHEBI:30616"/>
    </ligand>
</feature>
<keyword evidence="3" id="KW-0723">Serine/threonine-protein kinase</keyword>
<feature type="compositionally biased region" description="Low complexity" evidence="14">
    <location>
        <begin position="1565"/>
        <end position="1579"/>
    </location>
</feature>
<evidence type="ECO:0000256" key="13">
    <source>
        <dbReference type="PROSITE-ProRule" id="PRU10141"/>
    </source>
</evidence>
<dbReference type="PANTHER" id="PTHR14222:SF1">
    <property type="entry name" value="CONDENSIN-2 COMPLEX SUBUNIT D3"/>
    <property type="match status" value="1"/>
</dbReference>
<dbReference type="Gene3D" id="3.90.810.10">
    <property type="entry name" value="CRIB domain"/>
    <property type="match status" value="1"/>
</dbReference>
<feature type="compositionally biased region" description="Basic and acidic residues" evidence="14">
    <location>
        <begin position="1549"/>
        <end position="1561"/>
    </location>
</feature>
<dbReference type="Gene3D" id="1.10.510.10">
    <property type="entry name" value="Transferase(Phosphotransferase) domain 1"/>
    <property type="match status" value="1"/>
</dbReference>
<feature type="region of interest" description="Disordered" evidence="14">
    <location>
        <begin position="167"/>
        <end position="198"/>
    </location>
</feature>
<dbReference type="GO" id="GO:0007076">
    <property type="term" value="P:mitotic chromosome condensation"/>
    <property type="evidence" value="ECO:0007669"/>
    <property type="project" value="InterPro"/>
</dbReference>
<dbReference type="InterPro" id="IPR036936">
    <property type="entry name" value="CRIB_dom_sf"/>
</dbReference>
<evidence type="ECO:0000256" key="1">
    <source>
        <dbReference type="ARBA" id="ARBA00004123"/>
    </source>
</evidence>
<keyword evidence="6 13" id="KW-0547">Nucleotide-binding</keyword>
<proteinExistence type="predicted"/>
<dbReference type="CDD" id="cd01093">
    <property type="entry name" value="CRIB_PAK_like"/>
    <property type="match status" value="1"/>
</dbReference>
<evidence type="ECO:0000256" key="3">
    <source>
        <dbReference type="ARBA" id="ARBA00022527"/>
    </source>
</evidence>
<dbReference type="GO" id="GO:0004674">
    <property type="term" value="F:protein serine/threonine kinase activity"/>
    <property type="evidence" value="ECO:0007669"/>
    <property type="project" value="UniProtKB-KW"/>
</dbReference>
<evidence type="ECO:0000256" key="10">
    <source>
        <dbReference type="ARBA" id="ARBA00023067"/>
    </source>
</evidence>
<dbReference type="Pfam" id="PF00069">
    <property type="entry name" value="Pkinase"/>
    <property type="match status" value="1"/>
</dbReference>
<keyword evidence="18" id="KW-1185">Reference proteome</keyword>
<dbReference type="InterPro" id="IPR017441">
    <property type="entry name" value="Protein_kinase_ATP_BS"/>
</dbReference>
<evidence type="ECO:0000259" key="15">
    <source>
        <dbReference type="PROSITE" id="PS50011"/>
    </source>
</evidence>
<dbReference type="SUPFAM" id="SSF48371">
    <property type="entry name" value="ARM repeat"/>
    <property type="match status" value="1"/>
</dbReference>
<feature type="region of interest" description="Disordered" evidence="14">
    <location>
        <begin position="1257"/>
        <end position="1292"/>
    </location>
</feature>
<dbReference type="EnsemblMetazoa" id="SMAR000603-RA">
    <property type="protein sequence ID" value="SMAR000603-PA"/>
    <property type="gene ID" value="SMAR000603"/>
</dbReference>
<comment type="subcellular location">
    <subcellularLocation>
        <location evidence="1">Nucleus</location>
    </subcellularLocation>
</comment>
<evidence type="ECO:0000256" key="4">
    <source>
        <dbReference type="ARBA" id="ARBA00022618"/>
    </source>
</evidence>
<evidence type="ECO:0000256" key="9">
    <source>
        <dbReference type="ARBA" id="ARBA00022840"/>
    </source>
</evidence>
<protein>
    <recommendedName>
        <fullName evidence="2">non-specific serine/threonine protein kinase</fullName>
        <ecNumber evidence="2">2.7.11.1</ecNumber>
    </recommendedName>
</protein>
<dbReference type="EMBL" id="JH430149">
    <property type="status" value="NOT_ANNOTATED_CDS"/>
    <property type="molecule type" value="Genomic_DNA"/>
</dbReference>
<keyword evidence="10" id="KW-0226">DNA condensation</keyword>
<dbReference type="InterPro" id="IPR011009">
    <property type="entry name" value="Kinase-like_dom_sf"/>
</dbReference>
<dbReference type="InterPro" id="IPR000719">
    <property type="entry name" value="Prot_kinase_dom"/>
</dbReference>
<dbReference type="PROSITE" id="PS00108">
    <property type="entry name" value="PROTEIN_KINASE_ST"/>
    <property type="match status" value="1"/>
</dbReference>
<dbReference type="Pfam" id="PF00786">
    <property type="entry name" value="PBD"/>
    <property type="match status" value="1"/>
</dbReference>
<dbReference type="FunFam" id="3.30.200.20:FF:000705">
    <property type="entry name" value="Non-specific serine/threonine protein kinase"/>
    <property type="match status" value="1"/>
</dbReference>
<dbReference type="GO" id="GO:0042393">
    <property type="term" value="F:histone binding"/>
    <property type="evidence" value="ECO:0007669"/>
    <property type="project" value="TreeGrafter"/>
</dbReference>
<evidence type="ECO:0000259" key="16">
    <source>
        <dbReference type="PROSITE" id="PS50108"/>
    </source>
</evidence>
<keyword evidence="9 13" id="KW-0067">ATP-binding</keyword>
<dbReference type="PROSITE" id="PS00107">
    <property type="entry name" value="PROTEIN_KINASE_ATP"/>
    <property type="match status" value="1"/>
</dbReference>
<evidence type="ECO:0000256" key="2">
    <source>
        <dbReference type="ARBA" id="ARBA00012513"/>
    </source>
</evidence>
<dbReference type="Proteomes" id="UP000014500">
    <property type="component" value="Unassembled WGS sequence"/>
</dbReference>
<dbReference type="Gene3D" id="1.25.10.10">
    <property type="entry name" value="Leucine-rich Repeat Variant"/>
    <property type="match status" value="2"/>
</dbReference>
<reference evidence="17" key="2">
    <citation type="submission" date="2015-02" db="UniProtKB">
        <authorList>
            <consortium name="EnsemblMetazoa"/>
        </authorList>
    </citation>
    <scope>IDENTIFICATION</scope>
</reference>
<dbReference type="InterPro" id="IPR032682">
    <property type="entry name" value="Cnd1_C"/>
</dbReference>
<dbReference type="SMART" id="SM00220">
    <property type="entry name" value="S_TKc"/>
    <property type="match status" value="1"/>
</dbReference>
<dbReference type="InterPro" id="IPR026971">
    <property type="entry name" value="CND1/NCAPD3"/>
</dbReference>
<keyword evidence="12" id="KW-0131">Cell cycle</keyword>
<feature type="region of interest" description="Disordered" evidence="14">
    <location>
        <begin position="1528"/>
        <end position="1585"/>
    </location>
</feature>
<dbReference type="InterPro" id="IPR011989">
    <property type="entry name" value="ARM-like"/>
</dbReference>
<dbReference type="STRING" id="126957.T1IIB1"/>
<keyword evidence="8" id="KW-0418">Kinase</keyword>
<accession>T1IIB1</accession>
<evidence type="ECO:0000256" key="8">
    <source>
        <dbReference type="ARBA" id="ARBA00022777"/>
    </source>
</evidence>
<keyword evidence="4" id="KW-0132">Cell division</keyword>
<dbReference type="GO" id="GO:0005524">
    <property type="term" value="F:ATP binding"/>
    <property type="evidence" value="ECO:0007669"/>
    <property type="project" value="UniProtKB-UniRule"/>
</dbReference>
<dbReference type="eggNOG" id="KOG0413">
    <property type="taxonomic scope" value="Eukaryota"/>
</dbReference>
<dbReference type="PROSITE" id="PS50011">
    <property type="entry name" value="PROTEIN_KINASE_DOM"/>
    <property type="match status" value="1"/>
</dbReference>
<sequence length="1841" mass="208290">MAAATAIESRCIRVYLQFLTAQLDDAWTEHIWESDFTAIDELPLNFESAHDETNWNRVFREAVAVCRDWIQENSFHEAELDRGFWTILFENEINIKKIIALSFYFTDRGQKPSSSKSEKETSLYASDLYFALLNVPGCNAFSIFHPLMFQKCLDICKMSLQVHGTSLKRKRGKEKANKHASKRIKRKNTEEEPEEDRLSQIFGDESDIDEDSAMDTQEIKTFTQIFEKVLSKIVETLKTFSLKQCEQSIQHAIQRFAELTRLETDLRTYRLICKLGYLGLQVLCLPLHGNVVKSHTQVMKQMMTSILERSRICDEALDFVLHLMDQLGEDAREGTRILIQHLCVGVLDRVEHRVCVGTSVAILIDQMEENESESIFKWLDRLLLNSRVNCRLFTIELLAMFLIEGGIRRGGESKVRKDVDMKKRLLMMIVSRFCDKASSVRAKVLQILTNCAHSNNEMLRGCFLGLFEEGGVGGDSDKENEGVDGGGEVSEGRLGDFMTILRLRFDDDKVHVRKAALQVLESVIKLDARFLSGGYLGDLQQRCLDPALLVRKQMIVSITALLEKFPENCLLHGVWVEGVLPCMVDRETSVQEKCIEVMENIILQNIVAFNKSFLERHRMVWKILNLIAEKGSERFLRRACHSWAKNGKIKNNFITILETHVPTPNASAVWLLLSEIAPNISIKNISLVAKYWFTRTEESLPTDLHRILRIIGHCAKYLPSTEAIQLQDELESLLRQFTYPTILVSAALTTLNQILENLATSENEAKKMMTSFSVGLLKKCDEFLSDAILEQKNGPLNAETEDKMIIYLYTVGEVAINCPSKVPKRIFLVVQSLIATPIINSHDSEAYDIPSQTQPDSQPLSQFSGSAMSIRVRAHAFVTLGKLCLQNEPLAKKCAPALARELEISSEATIRNNIVIIMTDLCVRYTALVDRYMSNISSCLKDPSTTVRRHTLMLLTSLLQEDYIKWKGPLFVRFISSLTDEDRRIRSLAEYSLIHILLHRYPHMFYNHFVECIFHLHAYHEHAIFTSFPQTDAERQLFALKGSANLEKRLKLYRFMLDNMSDEHRFQITAKIVQDILGGIVDGILALNENSEDIVRDALKILACDEIKLSTLRASPQDDLDEGDLAAAVVVTAKKTIVSQVIKKNVIENIVPIIISLKHKELMKDYKNEIKDVLAADKGLAKEIEFDLRRFETEQMNEEKGRKRVVRPPVEPHFTPAAVLNSVKDLIGRKISRPLNLDSTMLQFEPVVKITRLSPDVSPEKPVKVRDEQPMDQDCNDEVPSTPVTKSPVLDDTRDRTPVVSLRRLPPEMNSPVVDLSNLSLKEKITTPVVNKRLKKVNLMRAISTPEKSMADITFRLNEASVILPSPIVALERLPNGVPDATKSVLCSAAMLIIQLGCLFSSSIPWAVLTDTNMASILNVFKRRNKKKRQTNHFSEGPSEIGAPFAVEHKIHVGFDSETREFLGLPEPWQRLLLASNITKIEQSQNPDAVLCALKFYAQSIKQNSNAIKVLTTKETLAEESAELDKCLPSGFDRQSSDDKIPATDSETSSEKSRTSARSDDLLNSSAEDASHGSSSGDTVKVKVKKEIPEKPKIETPVMRRCQKTNKKMSEEEVMEMLNKIVTPGDPTLRYDRQKEIGSGASGTVYIGIDRETDEKVAIKTMDLAKQPKKELIITEILVMRENRHANLVNFLNAHLVDNHLWVVMEYLEGGPLTDVVTETIMREGQIAAVMREVLQGIEFLHSKGIIHRDIKSDNVLLSMDGIVKVTDFGFCAQLTQEENKRVTMVGTPYWMAPEVVTRKQYGNEVDIWSLGIMAIEMVEGEPPYLNETPIRALYLIASNG</sequence>
<feature type="domain" description="Protein kinase" evidence="15">
    <location>
        <begin position="1631"/>
        <end position="1841"/>
    </location>
</feature>
<reference evidence="18" key="1">
    <citation type="submission" date="2011-05" db="EMBL/GenBank/DDBJ databases">
        <authorList>
            <person name="Richards S.R."/>
            <person name="Qu J."/>
            <person name="Jiang H."/>
            <person name="Jhangiani S.N."/>
            <person name="Agravi P."/>
            <person name="Goodspeed R."/>
            <person name="Gross S."/>
            <person name="Mandapat C."/>
            <person name="Jackson L."/>
            <person name="Mathew T."/>
            <person name="Pu L."/>
            <person name="Thornton R."/>
            <person name="Saada N."/>
            <person name="Wilczek-Boney K.B."/>
            <person name="Lee S."/>
            <person name="Kovar C."/>
            <person name="Wu Y."/>
            <person name="Scherer S.E."/>
            <person name="Worley K.C."/>
            <person name="Muzny D.M."/>
            <person name="Gibbs R."/>
        </authorList>
    </citation>
    <scope>NUCLEOTIDE SEQUENCE</scope>
    <source>
        <strain evidence="18">Brora</strain>
    </source>
</reference>
<organism evidence="17 18">
    <name type="scientific">Strigamia maritima</name>
    <name type="common">European centipede</name>
    <name type="synonym">Geophilus maritimus</name>
    <dbReference type="NCBI Taxonomy" id="126957"/>
    <lineage>
        <taxon>Eukaryota</taxon>
        <taxon>Metazoa</taxon>
        <taxon>Ecdysozoa</taxon>
        <taxon>Arthropoda</taxon>
        <taxon>Myriapoda</taxon>
        <taxon>Chilopoda</taxon>
        <taxon>Pleurostigmophora</taxon>
        <taxon>Geophilomorpha</taxon>
        <taxon>Linotaeniidae</taxon>
        <taxon>Strigamia</taxon>
    </lineage>
</organism>
<dbReference type="Pfam" id="PF12717">
    <property type="entry name" value="Cnd1"/>
    <property type="match status" value="1"/>
</dbReference>
<keyword evidence="7" id="KW-0498">Mitosis</keyword>
<dbReference type="Gene3D" id="3.30.200.20">
    <property type="entry name" value="Phosphorylase Kinase, domain 1"/>
    <property type="match status" value="1"/>
</dbReference>
<dbReference type="GO" id="GO:0051301">
    <property type="term" value="P:cell division"/>
    <property type="evidence" value="ECO:0007669"/>
    <property type="project" value="UniProtKB-KW"/>
</dbReference>
<dbReference type="SMART" id="SM00285">
    <property type="entry name" value="PBD"/>
    <property type="match status" value="1"/>
</dbReference>
<evidence type="ECO:0000256" key="7">
    <source>
        <dbReference type="ARBA" id="ARBA00022776"/>
    </source>
</evidence>
<dbReference type="GO" id="GO:0000779">
    <property type="term" value="C:condensed chromosome, centromeric region"/>
    <property type="evidence" value="ECO:0007669"/>
    <property type="project" value="TreeGrafter"/>
</dbReference>
<dbReference type="GO" id="GO:0005634">
    <property type="term" value="C:nucleus"/>
    <property type="evidence" value="ECO:0007669"/>
    <property type="project" value="UniProtKB-SubCell"/>
</dbReference>
<dbReference type="InterPro" id="IPR016024">
    <property type="entry name" value="ARM-type_fold"/>
</dbReference>
<dbReference type="SUPFAM" id="SSF56112">
    <property type="entry name" value="Protein kinase-like (PK-like)"/>
    <property type="match status" value="1"/>
</dbReference>